<dbReference type="HOGENOM" id="CLU_111107_0_0_7"/>
<dbReference type="AlphaFoldDB" id="A0LGU9"/>
<keyword evidence="2" id="KW-1185">Reference proteome</keyword>
<accession>A0LGU9</accession>
<name>A0LGU9_SYNFM</name>
<organism evidence="1 2">
    <name type="scientific">Syntrophobacter fumaroxidans (strain DSM 10017 / MPOB)</name>
    <dbReference type="NCBI Taxonomy" id="335543"/>
    <lineage>
        <taxon>Bacteria</taxon>
        <taxon>Pseudomonadati</taxon>
        <taxon>Thermodesulfobacteriota</taxon>
        <taxon>Syntrophobacteria</taxon>
        <taxon>Syntrophobacterales</taxon>
        <taxon>Syntrophobacteraceae</taxon>
        <taxon>Syntrophobacter</taxon>
    </lineage>
</organism>
<dbReference type="KEGG" id="sfu:Sfum_0955"/>
<gene>
    <name evidence="1" type="ordered locus">Sfum_0955</name>
</gene>
<protein>
    <recommendedName>
        <fullName evidence="3">DUF218 domain-containing protein</fullName>
    </recommendedName>
</protein>
<dbReference type="EMBL" id="CP000478">
    <property type="protein sequence ID" value="ABK16651.1"/>
    <property type="molecule type" value="Genomic_DNA"/>
</dbReference>
<dbReference type="STRING" id="335543.Sfum_0955"/>
<proteinExistence type="predicted"/>
<evidence type="ECO:0008006" key="3">
    <source>
        <dbReference type="Google" id="ProtNLM"/>
    </source>
</evidence>
<sequence length="172" mass="18900">MNQPADAEILVVEGWVPEYALRSAALEFNRGGYSLLVTTGGPSEKDCPGCPTSAAISARRIVKLGVKEANVIAVPAPYVAFDRTLTSAQAFKKFLDGSDMRLSKGVNILTVGPHARKTYTVYRKVLPPGVHIGMISVPTDDYDPRFWWASPAGIKWVSRDMAGYLYALLFYW</sequence>
<evidence type="ECO:0000313" key="1">
    <source>
        <dbReference type="EMBL" id="ABK16651.1"/>
    </source>
</evidence>
<dbReference type="Proteomes" id="UP000001784">
    <property type="component" value="Chromosome"/>
</dbReference>
<reference evidence="1 2" key="1">
    <citation type="submission" date="2006-10" db="EMBL/GenBank/DDBJ databases">
        <title>Complete sequence of Syntrophobacter fumaroxidans MPOB.</title>
        <authorList>
            <consortium name="US DOE Joint Genome Institute"/>
            <person name="Copeland A."/>
            <person name="Lucas S."/>
            <person name="Lapidus A."/>
            <person name="Barry K."/>
            <person name="Detter J.C."/>
            <person name="Glavina del Rio T."/>
            <person name="Hammon N."/>
            <person name="Israni S."/>
            <person name="Pitluck S."/>
            <person name="Goltsman E.G."/>
            <person name="Martinez M."/>
            <person name="Schmutz J."/>
            <person name="Larimer F."/>
            <person name="Land M."/>
            <person name="Hauser L."/>
            <person name="Kyrpides N."/>
            <person name="Kim E."/>
            <person name="Boone D.R."/>
            <person name="Brockman F."/>
            <person name="Culley D."/>
            <person name="Ferry J."/>
            <person name="Gunsalus R."/>
            <person name="McInerney M.J."/>
            <person name="Morrison M."/>
            <person name="Plugge C."/>
            <person name="Rohlin L."/>
            <person name="Scholten J."/>
            <person name="Sieber J."/>
            <person name="Stams A.J.M."/>
            <person name="Worm P."/>
            <person name="Henstra A.M."/>
            <person name="Richardson P."/>
        </authorList>
    </citation>
    <scope>NUCLEOTIDE SEQUENCE [LARGE SCALE GENOMIC DNA]</scope>
    <source>
        <strain evidence="2">DSM 10017 / MPOB</strain>
    </source>
</reference>
<dbReference type="eggNOG" id="COG1434">
    <property type="taxonomic scope" value="Bacteria"/>
</dbReference>
<dbReference type="InParanoid" id="A0LGU9"/>
<evidence type="ECO:0000313" key="2">
    <source>
        <dbReference type="Proteomes" id="UP000001784"/>
    </source>
</evidence>